<dbReference type="AlphaFoldDB" id="A0A7W6EXN7"/>
<name>A0A7W6EXN7_9SPHN</name>
<organism evidence="1 2">
    <name type="scientific">Novosphingobium hassiacum</name>
    <dbReference type="NCBI Taxonomy" id="173676"/>
    <lineage>
        <taxon>Bacteria</taxon>
        <taxon>Pseudomonadati</taxon>
        <taxon>Pseudomonadota</taxon>
        <taxon>Alphaproteobacteria</taxon>
        <taxon>Sphingomonadales</taxon>
        <taxon>Sphingomonadaceae</taxon>
        <taxon>Novosphingobium</taxon>
    </lineage>
</organism>
<sequence length="130" mass="14393">MFLSRLKLGLTSVTLALAVGGCSMGPELKIPITQNSNERVSIRWAHAYQRKHGIEVWGQVRRRNYSLVRGHIHIEALGQSGTVLAQADAYLPKMVRHPFMAKSFGARLLVNDATAVSQLLVEVRSQADND</sequence>
<evidence type="ECO:0008006" key="3">
    <source>
        <dbReference type="Google" id="ProtNLM"/>
    </source>
</evidence>
<proteinExistence type="predicted"/>
<comment type="caution">
    <text evidence="1">The sequence shown here is derived from an EMBL/GenBank/DDBJ whole genome shotgun (WGS) entry which is preliminary data.</text>
</comment>
<gene>
    <name evidence="1" type="ORF">GGQ88_003333</name>
</gene>
<evidence type="ECO:0000313" key="2">
    <source>
        <dbReference type="Proteomes" id="UP000562395"/>
    </source>
</evidence>
<dbReference type="EMBL" id="JACICY010000009">
    <property type="protein sequence ID" value="MBB3862039.1"/>
    <property type="molecule type" value="Genomic_DNA"/>
</dbReference>
<dbReference type="PROSITE" id="PS51257">
    <property type="entry name" value="PROKAR_LIPOPROTEIN"/>
    <property type="match status" value="1"/>
</dbReference>
<dbReference type="RefSeq" id="WP_183614532.1">
    <property type="nucleotide sequence ID" value="NZ_JACICY010000009.1"/>
</dbReference>
<reference evidence="1 2" key="1">
    <citation type="submission" date="2020-08" db="EMBL/GenBank/DDBJ databases">
        <title>Genomic Encyclopedia of Type Strains, Phase IV (KMG-IV): sequencing the most valuable type-strain genomes for metagenomic binning, comparative biology and taxonomic classification.</title>
        <authorList>
            <person name="Goeker M."/>
        </authorList>
    </citation>
    <scope>NUCLEOTIDE SEQUENCE [LARGE SCALE GENOMIC DNA]</scope>
    <source>
        <strain evidence="1 2">DSM 14552</strain>
    </source>
</reference>
<accession>A0A7W6EXN7</accession>
<keyword evidence="2" id="KW-1185">Reference proteome</keyword>
<dbReference type="Proteomes" id="UP000562395">
    <property type="component" value="Unassembled WGS sequence"/>
</dbReference>
<evidence type="ECO:0000313" key="1">
    <source>
        <dbReference type="EMBL" id="MBB3862039.1"/>
    </source>
</evidence>
<protein>
    <recommendedName>
        <fullName evidence="3">Lipoprotein</fullName>
    </recommendedName>
</protein>